<dbReference type="AlphaFoldDB" id="A0A941AX33"/>
<dbReference type="CDD" id="cd06587">
    <property type="entry name" value="VOC"/>
    <property type="match status" value="1"/>
</dbReference>
<comment type="caution">
    <text evidence="3">The sequence shown here is derived from an EMBL/GenBank/DDBJ whole genome shotgun (WGS) entry which is preliminary data.</text>
</comment>
<dbReference type="EMBL" id="JAGFBV010000016">
    <property type="protein sequence ID" value="MBP4138625.1"/>
    <property type="molecule type" value="Genomic_DNA"/>
</dbReference>
<evidence type="ECO:0000256" key="1">
    <source>
        <dbReference type="ARBA" id="ARBA00022723"/>
    </source>
</evidence>
<organism evidence="3 4">
    <name type="scientific">Flavobacterium geliluteum</name>
    <dbReference type="NCBI Taxonomy" id="2816120"/>
    <lineage>
        <taxon>Bacteria</taxon>
        <taxon>Pseudomonadati</taxon>
        <taxon>Bacteroidota</taxon>
        <taxon>Flavobacteriia</taxon>
        <taxon>Flavobacteriales</taxon>
        <taxon>Flavobacteriaceae</taxon>
        <taxon>Flavobacterium</taxon>
    </lineage>
</organism>
<dbReference type="Gene3D" id="3.10.180.10">
    <property type="entry name" value="2,3-Dihydroxybiphenyl 1,2-Dioxygenase, domain 1"/>
    <property type="match status" value="1"/>
</dbReference>
<reference evidence="3 4" key="1">
    <citation type="submission" date="2021-03" db="EMBL/GenBank/DDBJ databases">
        <title>Flavobacterium Flabelliformis Sp. Nov. And Flavobacterium Geliluteum Sp. Nov., Two Novel Multidrug Resistant Psychrophilic Species Isolated From Antarctica.</title>
        <authorList>
            <person name="Kralova S."/>
            <person name="Busse H.J."/>
            <person name="Bezdicek M."/>
            <person name="Nykrynova M."/>
            <person name="Kroupova E."/>
            <person name="Krsek D."/>
            <person name="Sedlacek I."/>
        </authorList>
    </citation>
    <scope>NUCLEOTIDE SEQUENCE [LARGE SCALE GENOMIC DNA]</scope>
    <source>
        <strain evidence="3 4">P7388</strain>
    </source>
</reference>
<dbReference type="Proteomes" id="UP000675047">
    <property type="component" value="Unassembled WGS sequence"/>
</dbReference>
<gene>
    <name evidence="3" type="ORF">J3495_11055</name>
</gene>
<evidence type="ECO:0000259" key="2">
    <source>
        <dbReference type="PROSITE" id="PS51819"/>
    </source>
</evidence>
<feature type="domain" description="VOC" evidence="2">
    <location>
        <begin position="2"/>
        <end position="112"/>
    </location>
</feature>
<dbReference type="GO" id="GO:0004462">
    <property type="term" value="F:lactoylglutathione lyase activity"/>
    <property type="evidence" value="ECO:0007669"/>
    <property type="project" value="InterPro"/>
</dbReference>
<evidence type="ECO:0000313" key="4">
    <source>
        <dbReference type="Proteomes" id="UP000675047"/>
    </source>
</evidence>
<keyword evidence="1" id="KW-0479">Metal-binding</keyword>
<accession>A0A941AX33</accession>
<evidence type="ECO:0000313" key="3">
    <source>
        <dbReference type="EMBL" id="MBP4138625.1"/>
    </source>
</evidence>
<dbReference type="PROSITE" id="PS00934">
    <property type="entry name" value="GLYOXALASE_I_1"/>
    <property type="match status" value="1"/>
</dbReference>
<dbReference type="SUPFAM" id="SSF54593">
    <property type="entry name" value="Glyoxalase/Bleomycin resistance protein/Dihydroxybiphenyl dioxygenase"/>
    <property type="match status" value="1"/>
</dbReference>
<keyword evidence="4" id="KW-1185">Reference proteome</keyword>
<dbReference type="RefSeq" id="WP_210666618.1">
    <property type="nucleotide sequence ID" value="NZ_JAGFBV010000016.1"/>
</dbReference>
<dbReference type="InterPro" id="IPR037523">
    <property type="entry name" value="VOC_core"/>
</dbReference>
<proteinExistence type="predicted"/>
<protein>
    <submittedName>
        <fullName evidence="3">VOC family protein</fullName>
    </submittedName>
</protein>
<dbReference type="PROSITE" id="PS51819">
    <property type="entry name" value="VOC"/>
    <property type="match status" value="1"/>
</dbReference>
<dbReference type="GO" id="GO:0046872">
    <property type="term" value="F:metal ion binding"/>
    <property type="evidence" value="ECO:0007669"/>
    <property type="project" value="UniProtKB-KW"/>
</dbReference>
<dbReference type="InterPro" id="IPR004360">
    <property type="entry name" value="Glyas_Fos-R_dOase_dom"/>
</dbReference>
<dbReference type="InterPro" id="IPR018146">
    <property type="entry name" value="Glyoxalase_1_CS"/>
</dbReference>
<sequence length="124" mass="14473">MNLNQVTVSVKDIERSIVFYQMLGLILIVKSAHYARFECPEGDATFSISLSENEFTNYGTTIYFESNDLTQKVNELIEKGIQFEQLPTDQRYLWKEAILRDPDSNKIKLFYAGDNRKNPPWRIT</sequence>
<name>A0A941AX33_9FLAO</name>
<dbReference type="Pfam" id="PF00903">
    <property type="entry name" value="Glyoxalase"/>
    <property type="match status" value="1"/>
</dbReference>
<dbReference type="InterPro" id="IPR029068">
    <property type="entry name" value="Glyas_Bleomycin-R_OHBP_Dase"/>
</dbReference>